<dbReference type="SMART" id="SM00220">
    <property type="entry name" value="S_TKc"/>
    <property type="match status" value="1"/>
</dbReference>
<dbReference type="Gene3D" id="1.10.510.10">
    <property type="entry name" value="Transferase(Phosphotransferase) domain 1"/>
    <property type="match status" value="1"/>
</dbReference>
<dbReference type="InterPro" id="IPR011009">
    <property type="entry name" value="Kinase-like_dom_sf"/>
</dbReference>
<evidence type="ECO:0000256" key="3">
    <source>
        <dbReference type="ARBA" id="ARBA00022741"/>
    </source>
</evidence>
<organism evidence="8 9">
    <name type="scientific">Xanthoceras sorbifolium</name>
    <dbReference type="NCBI Taxonomy" id="99658"/>
    <lineage>
        <taxon>Eukaryota</taxon>
        <taxon>Viridiplantae</taxon>
        <taxon>Streptophyta</taxon>
        <taxon>Embryophyta</taxon>
        <taxon>Tracheophyta</taxon>
        <taxon>Spermatophyta</taxon>
        <taxon>Magnoliopsida</taxon>
        <taxon>eudicotyledons</taxon>
        <taxon>Gunneridae</taxon>
        <taxon>Pentapetalae</taxon>
        <taxon>rosids</taxon>
        <taxon>malvids</taxon>
        <taxon>Sapindales</taxon>
        <taxon>Sapindaceae</taxon>
        <taxon>Xanthoceroideae</taxon>
        <taxon>Xanthoceras</taxon>
    </lineage>
</organism>
<dbReference type="InterPro" id="IPR051681">
    <property type="entry name" value="Ser/Thr_Kinases-Pseudokinases"/>
</dbReference>
<dbReference type="Gene3D" id="3.30.200.20">
    <property type="entry name" value="Phosphorylase Kinase, domain 1"/>
    <property type="match status" value="1"/>
</dbReference>
<dbReference type="PANTHER" id="PTHR44329">
    <property type="entry name" value="SERINE/THREONINE-PROTEIN KINASE TNNI3K-RELATED"/>
    <property type="match status" value="1"/>
</dbReference>
<keyword evidence="3 6" id="KW-0547">Nucleotide-binding</keyword>
<dbReference type="SUPFAM" id="SSF56112">
    <property type="entry name" value="Protein kinase-like (PK-like)"/>
    <property type="match status" value="1"/>
</dbReference>
<dbReference type="InterPro" id="IPR055164">
    <property type="entry name" value="EDR1/CTR1/ARMC3-like_pept-like"/>
</dbReference>
<keyword evidence="1" id="KW-0723">Serine/threonine-protein kinase</keyword>
<keyword evidence="4" id="KW-0418">Kinase</keyword>
<evidence type="ECO:0000256" key="5">
    <source>
        <dbReference type="ARBA" id="ARBA00022840"/>
    </source>
</evidence>
<feature type="domain" description="Protein kinase" evidence="7">
    <location>
        <begin position="442"/>
        <end position="696"/>
    </location>
</feature>
<name>A0ABQ8H3B1_9ROSI</name>
<dbReference type="PANTHER" id="PTHR44329:SF281">
    <property type="entry name" value="SERINE_THREONINE-PROTEIN KINASE CTR1"/>
    <property type="match status" value="1"/>
</dbReference>
<gene>
    <name evidence="8" type="ORF">JRO89_XS14G0015800</name>
</gene>
<dbReference type="InterPro" id="IPR000719">
    <property type="entry name" value="Prot_kinase_dom"/>
</dbReference>
<dbReference type="PROSITE" id="PS00108">
    <property type="entry name" value="PROTEIN_KINASE_ST"/>
    <property type="match status" value="1"/>
</dbReference>
<sequence>MESVNKYGYRKGTTPFKSWAQQTEESYQLQLALVLRVSSRAASADDPNFLDINPAEQPTASPETLSHRFWVFSAWKNVVPIVNGCLSYFDRIPDGFYLIHGMDPYVWTISADQQDMGQIPSYESLKAIDPCNGLPIKVVLINKFRDPGLKELRYRVMSLSCNWVSAEDAIHQLANLVCHRMGGAASTEGEGLGVRWKECAEALKDCLGTVVLPIGSLSVGLCVHRALLFKVLADLVYLPCRIAEGCKYCKRDDASSCLVKIASDREYVVDLFGEPGALSQPDSSLNSRSSVLVSSPFCHPKLKAVGISQKFRTSGKQHFYNNQSHKVALHDATSGDNHKCSVSPLLQIDVRKSTLDSDLQILDSSNIFPELRNLSHFIKGSLLPSPILPIGHGEIQQISAFSRPKPAMMNNLSFKGVNQAVWSTASHELFLEEEFNIAWTELIIKNRIGRGSFGTVHRAKWQDADVAVKVLEEQEFHAHRFEEFVREVAIMKHLRHPNIVLLMGAVTQPPYLSIVTEYVSRGSLYKLLHVPDSRMVLDERRRLKMAYDVVNGMNYLHQFKPPIVHRDLKSPNLLVDSNYTVKICDFGLSRSKANTYLSSKTAEGTPEWMAPEVLREELSDEKSDVFSFGVILWELVTLQQPWRNSTSSQVIGAVGFNSKRLEIPNNVNPVVAALIKSCWAEIFARHSLLLLPIEEM</sequence>
<dbReference type="CDD" id="cd13999">
    <property type="entry name" value="STKc_MAP3K-like"/>
    <property type="match status" value="1"/>
</dbReference>
<keyword evidence="9" id="KW-1185">Reference proteome</keyword>
<evidence type="ECO:0000256" key="6">
    <source>
        <dbReference type="PROSITE-ProRule" id="PRU10141"/>
    </source>
</evidence>
<protein>
    <recommendedName>
        <fullName evidence="7">Protein kinase domain-containing protein</fullName>
    </recommendedName>
</protein>
<reference evidence="8 9" key="1">
    <citation type="submission" date="2021-02" db="EMBL/GenBank/DDBJ databases">
        <title>Plant Genome Project.</title>
        <authorList>
            <person name="Zhang R.-G."/>
        </authorList>
    </citation>
    <scope>NUCLEOTIDE SEQUENCE [LARGE SCALE GENOMIC DNA]</scope>
    <source>
        <tissue evidence="8">Leaves</tissue>
    </source>
</reference>
<dbReference type="Pfam" id="PF14381">
    <property type="entry name" value="EDR1_CTR1_ARMC3_pept"/>
    <property type="match status" value="1"/>
</dbReference>
<comment type="caution">
    <text evidence="8">The sequence shown here is derived from an EMBL/GenBank/DDBJ whole genome shotgun (WGS) entry which is preliminary data.</text>
</comment>
<accession>A0ABQ8H3B1</accession>
<dbReference type="InterPro" id="IPR017441">
    <property type="entry name" value="Protein_kinase_ATP_BS"/>
</dbReference>
<feature type="binding site" evidence="6">
    <location>
        <position position="469"/>
    </location>
    <ligand>
        <name>ATP</name>
        <dbReference type="ChEBI" id="CHEBI:30616"/>
    </ligand>
</feature>
<evidence type="ECO:0000256" key="2">
    <source>
        <dbReference type="ARBA" id="ARBA00022679"/>
    </source>
</evidence>
<dbReference type="EMBL" id="JAFEMO010000014">
    <property type="protein sequence ID" value="KAH7547784.1"/>
    <property type="molecule type" value="Genomic_DNA"/>
</dbReference>
<evidence type="ECO:0000256" key="4">
    <source>
        <dbReference type="ARBA" id="ARBA00022777"/>
    </source>
</evidence>
<proteinExistence type="predicted"/>
<keyword evidence="5 6" id="KW-0067">ATP-binding</keyword>
<evidence type="ECO:0000256" key="1">
    <source>
        <dbReference type="ARBA" id="ARBA00022527"/>
    </source>
</evidence>
<dbReference type="PROSITE" id="PS50011">
    <property type="entry name" value="PROTEIN_KINASE_DOM"/>
    <property type="match status" value="1"/>
</dbReference>
<dbReference type="PRINTS" id="PR00109">
    <property type="entry name" value="TYRKINASE"/>
</dbReference>
<dbReference type="PROSITE" id="PS00107">
    <property type="entry name" value="PROTEIN_KINASE_ATP"/>
    <property type="match status" value="1"/>
</dbReference>
<evidence type="ECO:0000313" key="9">
    <source>
        <dbReference type="Proteomes" id="UP000827721"/>
    </source>
</evidence>
<dbReference type="Pfam" id="PF07714">
    <property type="entry name" value="PK_Tyr_Ser-Thr"/>
    <property type="match status" value="1"/>
</dbReference>
<keyword evidence="2" id="KW-0808">Transferase</keyword>
<evidence type="ECO:0000313" key="8">
    <source>
        <dbReference type="EMBL" id="KAH7547784.1"/>
    </source>
</evidence>
<dbReference type="Proteomes" id="UP000827721">
    <property type="component" value="Unassembled WGS sequence"/>
</dbReference>
<evidence type="ECO:0000259" key="7">
    <source>
        <dbReference type="PROSITE" id="PS50011"/>
    </source>
</evidence>
<dbReference type="InterPro" id="IPR008271">
    <property type="entry name" value="Ser/Thr_kinase_AS"/>
</dbReference>
<dbReference type="InterPro" id="IPR001245">
    <property type="entry name" value="Ser-Thr/Tyr_kinase_cat_dom"/>
</dbReference>